<evidence type="ECO:0000256" key="3">
    <source>
        <dbReference type="PROSITE-ProRule" id="PRU00169"/>
    </source>
</evidence>
<organism evidence="5 6">
    <name type="scientific">Solemya velum gill symbiont</name>
    <dbReference type="NCBI Taxonomy" id="2340"/>
    <lineage>
        <taxon>Bacteria</taxon>
        <taxon>Pseudomonadati</taxon>
        <taxon>Pseudomonadota</taxon>
        <taxon>Gammaproteobacteria</taxon>
        <taxon>sulfur-oxidizing symbionts</taxon>
    </lineage>
</organism>
<dbReference type="EMBL" id="MPNX01000011">
    <property type="protein sequence ID" value="OOY34793.1"/>
    <property type="molecule type" value="Genomic_DNA"/>
</dbReference>
<accession>A0A1T2ECQ5</accession>
<dbReference type="PANTHER" id="PTHR45339">
    <property type="entry name" value="HYBRID SIGNAL TRANSDUCTION HISTIDINE KINASE J"/>
    <property type="match status" value="1"/>
</dbReference>
<evidence type="ECO:0000313" key="5">
    <source>
        <dbReference type="EMBL" id="OOY34793.1"/>
    </source>
</evidence>
<feature type="modified residue" description="4-aspartylphosphate" evidence="3">
    <location>
        <position position="56"/>
    </location>
</feature>
<dbReference type="CDD" id="cd17546">
    <property type="entry name" value="REC_hyHK_CKI1_RcsC-like"/>
    <property type="match status" value="1"/>
</dbReference>
<protein>
    <recommendedName>
        <fullName evidence="4">Response regulatory domain-containing protein</fullName>
    </recommendedName>
</protein>
<reference evidence="5 6" key="1">
    <citation type="submission" date="2016-11" db="EMBL/GenBank/DDBJ databases">
        <title>Mixed transmission modes and dynamic genome evolution in an obligate animal-bacterial symbiosis.</title>
        <authorList>
            <person name="Russell S.L."/>
            <person name="Corbett-Detig R.B."/>
            <person name="Cavanaugh C.M."/>
        </authorList>
    </citation>
    <scope>NUCLEOTIDE SEQUENCE [LARGE SCALE GENOMIC DNA]</scope>
    <source>
        <strain evidence="5">MA-KB16</strain>
    </source>
</reference>
<dbReference type="Gene3D" id="3.40.50.2300">
    <property type="match status" value="1"/>
</dbReference>
<keyword evidence="2" id="KW-0902">Two-component regulatory system</keyword>
<dbReference type="GO" id="GO:0000160">
    <property type="term" value="P:phosphorelay signal transduction system"/>
    <property type="evidence" value="ECO:0007669"/>
    <property type="project" value="UniProtKB-KW"/>
</dbReference>
<dbReference type="Proteomes" id="UP000190962">
    <property type="component" value="Unassembled WGS sequence"/>
</dbReference>
<proteinExistence type="predicted"/>
<dbReference type="Pfam" id="PF00072">
    <property type="entry name" value="Response_reg"/>
    <property type="match status" value="1"/>
</dbReference>
<dbReference type="SMART" id="SM00448">
    <property type="entry name" value="REC"/>
    <property type="match status" value="1"/>
</dbReference>
<dbReference type="GeneID" id="86990835"/>
<dbReference type="RefSeq" id="WP_078453071.1">
    <property type="nucleotide sequence ID" value="NZ_MPNX01000011.1"/>
</dbReference>
<dbReference type="InterPro" id="IPR001789">
    <property type="entry name" value="Sig_transdc_resp-reg_receiver"/>
</dbReference>
<keyword evidence="1 3" id="KW-0597">Phosphoprotein</keyword>
<evidence type="ECO:0000313" key="6">
    <source>
        <dbReference type="Proteomes" id="UP000190962"/>
    </source>
</evidence>
<evidence type="ECO:0000256" key="2">
    <source>
        <dbReference type="ARBA" id="ARBA00023012"/>
    </source>
</evidence>
<evidence type="ECO:0000259" key="4">
    <source>
        <dbReference type="PROSITE" id="PS50110"/>
    </source>
</evidence>
<sequence>MHNLDAKILVVDDDNISLSILLEHLEFLGLEGVGANSGVEALELLKEEHYAMILTDINMPMMDGCEMVRNIREKESATGKHKPILAITSYTMPDDIELYHESGIDGHLAKPISMEDVDEAIKLWLYK</sequence>
<gene>
    <name evidence="5" type="ORF">BOV88_08530</name>
</gene>
<dbReference type="AlphaFoldDB" id="A0A1T2ECQ5"/>
<dbReference type="InterPro" id="IPR011006">
    <property type="entry name" value="CheY-like_superfamily"/>
</dbReference>
<comment type="caution">
    <text evidence="5">The sequence shown here is derived from an EMBL/GenBank/DDBJ whole genome shotgun (WGS) entry which is preliminary data.</text>
</comment>
<evidence type="ECO:0000256" key="1">
    <source>
        <dbReference type="ARBA" id="ARBA00022553"/>
    </source>
</evidence>
<dbReference type="SUPFAM" id="SSF52172">
    <property type="entry name" value="CheY-like"/>
    <property type="match status" value="1"/>
</dbReference>
<name>A0A1T2ECQ5_SOVGS</name>
<dbReference type="PROSITE" id="PS50110">
    <property type="entry name" value="RESPONSE_REGULATORY"/>
    <property type="match status" value="1"/>
</dbReference>
<dbReference type="PANTHER" id="PTHR45339:SF1">
    <property type="entry name" value="HYBRID SIGNAL TRANSDUCTION HISTIDINE KINASE J"/>
    <property type="match status" value="1"/>
</dbReference>
<feature type="domain" description="Response regulatory" evidence="4">
    <location>
        <begin position="7"/>
        <end position="125"/>
    </location>
</feature>